<evidence type="ECO:0000313" key="1">
    <source>
        <dbReference type="EMBL" id="MFC5353556.1"/>
    </source>
</evidence>
<keyword evidence="2" id="KW-1185">Reference proteome</keyword>
<name>A0ABW0FZ11_9PROT</name>
<reference evidence="2" key="1">
    <citation type="journal article" date="2019" name="Int. J. Syst. Evol. Microbiol.">
        <title>The Global Catalogue of Microorganisms (GCM) 10K type strain sequencing project: providing services to taxonomists for standard genome sequencing and annotation.</title>
        <authorList>
            <consortium name="The Broad Institute Genomics Platform"/>
            <consortium name="The Broad Institute Genome Sequencing Center for Infectious Disease"/>
            <person name="Wu L."/>
            <person name="Ma J."/>
        </authorList>
    </citation>
    <scope>NUCLEOTIDE SEQUENCE [LARGE SCALE GENOMIC DNA]</scope>
    <source>
        <strain evidence="2">CCUG 58760</strain>
    </source>
</reference>
<dbReference type="Gene3D" id="3.30.2000.20">
    <property type="match status" value="1"/>
</dbReference>
<dbReference type="EMBL" id="JBHSLC010000002">
    <property type="protein sequence ID" value="MFC5353556.1"/>
    <property type="molecule type" value="Genomic_DNA"/>
</dbReference>
<evidence type="ECO:0000313" key="2">
    <source>
        <dbReference type="Proteomes" id="UP001596166"/>
    </source>
</evidence>
<dbReference type="Proteomes" id="UP001596166">
    <property type="component" value="Unassembled WGS sequence"/>
</dbReference>
<evidence type="ECO:0008006" key="3">
    <source>
        <dbReference type="Google" id="ProtNLM"/>
    </source>
</evidence>
<dbReference type="RefSeq" id="WP_376993382.1">
    <property type="nucleotide sequence ID" value="NZ_JBHSLC010000002.1"/>
</dbReference>
<accession>A0ABW0FZ11</accession>
<sequence>MIVPIEAAFEEALGAVATFPVRWPNGVWPSGTSTSDGDMPVTNDGVPVPAIEAEIISGRDETMPVGKDSEGKRSHRLMGMARFYLSVGQGTGRSVINAEVDALIAAFDRLTMIDNRPDGERLVTEDPRVDDDVAGYEEGNRYVRVVTVPWLYLYRTEQK</sequence>
<protein>
    <recommendedName>
        <fullName evidence="3">Tail terminator</fullName>
    </recommendedName>
</protein>
<organism evidence="1 2">
    <name type="scientific">Azospirillum himalayense</name>
    <dbReference type="NCBI Taxonomy" id="654847"/>
    <lineage>
        <taxon>Bacteria</taxon>
        <taxon>Pseudomonadati</taxon>
        <taxon>Pseudomonadota</taxon>
        <taxon>Alphaproteobacteria</taxon>
        <taxon>Rhodospirillales</taxon>
        <taxon>Azospirillaceae</taxon>
        <taxon>Azospirillum</taxon>
    </lineage>
</organism>
<comment type="caution">
    <text evidence="1">The sequence shown here is derived from an EMBL/GenBank/DDBJ whole genome shotgun (WGS) entry which is preliminary data.</text>
</comment>
<proteinExistence type="predicted"/>
<gene>
    <name evidence="1" type="ORF">ACFPMG_00925</name>
</gene>